<dbReference type="Proteomes" id="UP000237481">
    <property type="component" value="Unassembled WGS sequence"/>
</dbReference>
<dbReference type="STRING" id="94208.A0A2S4KUD9"/>
<dbReference type="SUPFAM" id="SSF49764">
    <property type="entry name" value="HSP20-like chaperones"/>
    <property type="match status" value="1"/>
</dbReference>
<dbReference type="OrthoDB" id="1898560at2759"/>
<dbReference type="AlphaFoldDB" id="A0A2S4KUD9"/>
<dbReference type="Pfam" id="PF04969">
    <property type="entry name" value="CS"/>
    <property type="match status" value="1"/>
</dbReference>
<accession>A0A2S4KUD9</accession>
<dbReference type="PANTHER" id="PTHR45862">
    <property type="entry name" value="PROTEIN SGT1 HOMOLOG"/>
    <property type="match status" value="1"/>
</dbReference>
<evidence type="ECO:0000256" key="2">
    <source>
        <dbReference type="SAM" id="MobiDB-lite"/>
    </source>
</evidence>
<feature type="domain" description="SGS" evidence="3">
    <location>
        <begin position="374"/>
        <end position="458"/>
    </location>
</feature>
<feature type="compositionally biased region" description="Polar residues" evidence="2">
    <location>
        <begin position="424"/>
        <end position="434"/>
    </location>
</feature>
<reference evidence="5 6" key="1">
    <citation type="submission" date="2018-01" db="EMBL/GenBank/DDBJ databases">
        <title>Harnessing the power of phylogenomics to disentangle the directionality and signatures of interkingdom host jumping in the parasitic fungal genus Tolypocladium.</title>
        <authorList>
            <person name="Quandt C.A."/>
            <person name="Patterson W."/>
            <person name="Spatafora J.W."/>
        </authorList>
    </citation>
    <scope>NUCLEOTIDE SEQUENCE [LARGE SCALE GENOMIC DNA]</scope>
    <source>
        <strain evidence="5 6">NRBC 100945</strain>
    </source>
</reference>
<organism evidence="5 6">
    <name type="scientific">Tolypocladium paradoxum</name>
    <dbReference type="NCBI Taxonomy" id="94208"/>
    <lineage>
        <taxon>Eukaryota</taxon>
        <taxon>Fungi</taxon>
        <taxon>Dikarya</taxon>
        <taxon>Ascomycota</taxon>
        <taxon>Pezizomycotina</taxon>
        <taxon>Sordariomycetes</taxon>
        <taxon>Hypocreomycetidae</taxon>
        <taxon>Hypocreales</taxon>
        <taxon>Ophiocordycipitaceae</taxon>
        <taxon>Tolypocladium</taxon>
    </lineage>
</organism>
<dbReference type="CDD" id="cd06466">
    <property type="entry name" value="p23_CS_SGT1_like"/>
    <property type="match status" value="1"/>
</dbReference>
<sequence>MSHLTIAQQGLDAVEAKRWNEAVGKLSTAIKVSTNPAWLLARSKALVKVGLFEPALDDASLAWLKAHERNQRPLMRDAHYRRAVAYFRMGKLADADCCCVYAMRLIKGSPAVEDEDPKTKWTDEHGLWTATLEEAMEESRTDDFNRLGSSAGKGSPRVHGAPMPPPEGPEWRLASALRMQALRTMGTLPEDDPRRKVTASQVPVRTLLKKLGVDDGTQAGTQTIPKETPPLRLQDFQNNSAIYLSIFSKGVDKEKLKVKFLSSAIHLDAVVYPNGEEKDFRLELWDGIVPTASKYVVTPNKIELTLAKRTPGKWPQIRKEEDTGKANMPQPFEVKKPSSHAANGESSSTATKETPSSTEPVPPESSKPTSSGLAYPSSSRTGPKDWDKIGADEPDDEERDVNFFFKKLYKNATPEQQRAMAKSFTESSGTSLSTDWEDVKGRKVATVPPEGVEEKKWE</sequence>
<dbReference type="Pfam" id="PF05002">
    <property type="entry name" value="SGS"/>
    <property type="match status" value="1"/>
</dbReference>
<feature type="domain" description="CS" evidence="4">
    <location>
        <begin position="228"/>
        <end position="318"/>
    </location>
</feature>
<proteinExistence type="inferred from homology"/>
<dbReference type="InterPro" id="IPR011990">
    <property type="entry name" value="TPR-like_helical_dom_sf"/>
</dbReference>
<comment type="caution">
    <text evidence="5">The sequence shown here is derived from an EMBL/GenBank/DDBJ whole genome shotgun (WGS) entry which is preliminary data.</text>
</comment>
<evidence type="ECO:0000259" key="3">
    <source>
        <dbReference type="PROSITE" id="PS51048"/>
    </source>
</evidence>
<evidence type="ECO:0000313" key="5">
    <source>
        <dbReference type="EMBL" id="POR33781.1"/>
    </source>
</evidence>
<name>A0A2S4KUD9_9HYPO</name>
<feature type="compositionally biased region" description="Polar residues" evidence="2">
    <location>
        <begin position="340"/>
        <end position="350"/>
    </location>
</feature>
<dbReference type="SUPFAM" id="SSF48452">
    <property type="entry name" value="TPR-like"/>
    <property type="match status" value="1"/>
</dbReference>
<keyword evidence="6" id="KW-1185">Reference proteome</keyword>
<gene>
    <name evidence="5" type="ORF">TPAR_06029</name>
</gene>
<evidence type="ECO:0000256" key="1">
    <source>
        <dbReference type="ARBA" id="ARBA00008509"/>
    </source>
</evidence>
<protein>
    <submittedName>
        <fullName evidence="5">Protein SGT1</fullName>
    </submittedName>
</protein>
<dbReference type="Gene3D" id="2.60.40.790">
    <property type="match status" value="1"/>
</dbReference>
<feature type="region of interest" description="Disordered" evidence="2">
    <location>
        <begin position="321"/>
        <end position="398"/>
    </location>
</feature>
<feature type="region of interest" description="Disordered" evidence="2">
    <location>
        <begin position="138"/>
        <end position="166"/>
    </location>
</feature>
<dbReference type="InterPro" id="IPR008978">
    <property type="entry name" value="HSP20-like_chaperone"/>
</dbReference>
<comment type="similarity">
    <text evidence="1">Belongs to the SGT1 family.</text>
</comment>
<dbReference type="Gene3D" id="1.25.40.10">
    <property type="entry name" value="Tetratricopeptide repeat domain"/>
    <property type="match status" value="1"/>
</dbReference>
<dbReference type="EMBL" id="PKSG01000656">
    <property type="protein sequence ID" value="POR33781.1"/>
    <property type="molecule type" value="Genomic_DNA"/>
</dbReference>
<dbReference type="GO" id="GO:0051087">
    <property type="term" value="F:protein-folding chaperone binding"/>
    <property type="evidence" value="ECO:0007669"/>
    <property type="project" value="InterPro"/>
</dbReference>
<dbReference type="PROSITE" id="PS51203">
    <property type="entry name" value="CS"/>
    <property type="match status" value="1"/>
</dbReference>
<feature type="region of interest" description="Disordered" evidence="2">
    <location>
        <begin position="412"/>
        <end position="458"/>
    </location>
</feature>
<dbReference type="InterPro" id="IPR007699">
    <property type="entry name" value="SGS_dom"/>
</dbReference>
<dbReference type="PROSITE" id="PS51048">
    <property type="entry name" value="SGS"/>
    <property type="match status" value="1"/>
</dbReference>
<dbReference type="InterPro" id="IPR044563">
    <property type="entry name" value="Sgt1-like"/>
</dbReference>
<feature type="compositionally biased region" description="Basic and acidic residues" evidence="2">
    <location>
        <begin position="382"/>
        <end position="391"/>
    </location>
</feature>
<evidence type="ECO:0000259" key="4">
    <source>
        <dbReference type="PROSITE" id="PS51203"/>
    </source>
</evidence>
<dbReference type="InterPro" id="IPR007052">
    <property type="entry name" value="CS_dom"/>
</dbReference>
<evidence type="ECO:0000313" key="6">
    <source>
        <dbReference type="Proteomes" id="UP000237481"/>
    </source>
</evidence>